<accession>A0ABU5VZ48</accession>
<reference evidence="2 3" key="1">
    <citation type="submission" date="2023-11" db="EMBL/GenBank/DDBJ databases">
        <title>A Novel Polar Bacteriovorax (B. antarcticus) Isolated from the Biocrust in Antarctica.</title>
        <authorList>
            <person name="Mun W."/>
            <person name="Choi S.Y."/>
            <person name="Mitchell R.J."/>
        </authorList>
    </citation>
    <scope>NUCLEOTIDE SEQUENCE [LARGE SCALE GENOMIC DNA]</scope>
    <source>
        <strain evidence="2 3">PP10</strain>
    </source>
</reference>
<dbReference type="Proteomes" id="UP001302274">
    <property type="component" value="Unassembled WGS sequence"/>
</dbReference>
<dbReference type="InterPro" id="IPR003776">
    <property type="entry name" value="YcaO-like_dom"/>
</dbReference>
<dbReference type="Gene3D" id="3.30.300.20">
    <property type="match status" value="1"/>
</dbReference>
<evidence type="ECO:0000313" key="3">
    <source>
        <dbReference type="Proteomes" id="UP001302274"/>
    </source>
</evidence>
<evidence type="ECO:0000313" key="2">
    <source>
        <dbReference type="EMBL" id="MEA9357599.1"/>
    </source>
</evidence>
<proteinExistence type="predicted"/>
<dbReference type="PANTHER" id="PTHR37809">
    <property type="entry name" value="RIBOSOMAL PROTEIN S12 METHYLTHIOTRANSFERASE ACCESSORY FACTOR YCAO"/>
    <property type="match status" value="1"/>
</dbReference>
<dbReference type="InterPro" id="IPR019938">
    <property type="entry name" value="YcaO_dom_prot"/>
</dbReference>
<dbReference type="PANTHER" id="PTHR37809:SF1">
    <property type="entry name" value="RIBOSOMAL PROTEIN S12 METHYLTHIOTRANSFERASE ACCESSORY FACTOR YCAO"/>
    <property type="match status" value="1"/>
</dbReference>
<dbReference type="NCBIfam" id="NF040716">
    <property type="entry name" value="YcaO_for_S12"/>
    <property type="match status" value="1"/>
</dbReference>
<keyword evidence="3" id="KW-1185">Reference proteome</keyword>
<dbReference type="NCBIfam" id="TIGR03549">
    <property type="entry name" value="OsmC domain/YcaO domain-containing protein"/>
    <property type="match status" value="1"/>
</dbReference>
<protein>
    <submittedName>
        <fullName evidence="2">OsmC domain/YcaO domain-containing protein</fullName>
    </submittedName>
</protein>
<dbReference type="Pfam" id="PF18381">
    <property type="entry name" value="YcaO_C"/>
    <property type="match status" value="1"/>
</dbReference>
<dbReference type="EMBL" id="JAYGJQ010000002">
    <property type="protein sequence ID" value="MEA9357599.1"/>
    <property type="molecule type" value="Genomic_DNA"/>
</dbReference>
<dbReference type="Pfam" id="PF02566">
    <property type="entry name" value="OsmC"/>
    <property type="match status" value="1"/>
</dbReference>
<dbReference type="Gene3D" id="3.30.160.660">
    <property type="match status" value="1"/>
</dbReference>
<dbReference type="InterPro" id="IPR041080">
    <property type="entry name" value="YcaO_C"/>
</dbReference>
<name>A0ABU5VZ48_9BACT</name>
<organism evidence="2 3">
    <name type="scientific">Bacteriovorax antarcticus</name>
    <dbReference type="NCBI Taxonomy" id="3088717"/>
    <lineage>
        <taxon>Bacteria</taxon>
        <taxon>Pseudomonadati</taxon>
        <taxon>Bdellovibrionota</taxon>
        <taxon>Bacteriovoracia</taxon>
        <taxon>Bacteriovoracales</taxon>
        <taxon>Bacteriovoracaceae</taxon>
        <taxon>Bacteriovorax</taxon>
    </lineage>
</organism>
<gene>
    <name evidence="2" type="ORF">SHI21_15325</name>
</gene>
<feature type="domain" description="YcaO" evidence="1">
    <location>
        <begin position="206"/>
        <end position="570"/>
    </location>
</feature>
<dbReference type="Pfam" id="PF02624">
    <property type="entry name" value="YcaO"/>
    <property type="match status" value="1"/>
</dbReference>
<sequence>MKINTRFLDNLKVEATFDDYTLVADQPIRYKGNGTAPGPFDYFLASSAMCAAYFVKVYCAARDIPTEDIRLTQNNIVDPENRYKQIFQIQVELPESISEHDREGILKSIDRCTVKKVIQQGPEFQIEIVNVLGTDSGLMYKTAFESDSKTMILGKDASLEDTIASMTAIIAALGIKIEVASWRNPIPHVWSVHIRDADSPMCFTNGKGATKDAALCSALGEYLERISNNYLYNDQYLGEEIANGDFVHYPSEKWFKAGPKDSLPDGLMDDYLLDLYNADGELKASNLIDTNSGNTKRGICAVPYERQSDKEMVYIPVNLIGNLFVSNGMSAGNTKYEARVQCLSEIFERAVKNQIILEEITLPDVPRSVLEKYPTIMEGINKLEAEGYPIVVKDASLGGKFPVMSVTLMNPRNGGVFASFGAHPKFEVALERTLTELLQGRSFEGLNVLTPPTFNQNTICDPNNIVDHFIDSTGVISWKFFSEKADYEFTEWDFSGSTEEEYNYLMDILSQLEKEVYISDFEELGVKACRILVPDYSEIYSTDDLIWDNHNKSIAFRADILNLHSLNDKALSKLVDKLEESEIDDYTKISELIGVAFDENTPWGQLNIGELKCLSLLALKRFEEAKPLVEMFLTFNDNSTARKKYYQALNAILDIELNEFDVQDYVPNMTRMFGAETLNNAIGTVTGEVRFMGLTPTNTKLEGLDKHLKLIESYQKLQTAKRKFKS</sequence>
<dbReference type="Gene3D" id="3.30.1330.230">
    <property type="match status" value="1"/>
</dbReference>
<dbReference type="InterPro" id="IPR036102">
    <property type="entry name" value="OsmC/Ohrsf"/>
</dbReference>
<dbReference type="PROSITE" id="PS51664">
    <property type="entry name" value="YCAO"/>
    <property type="match status" value="1"/>
</dbReference>
<dbReference type="SUPFAM" id="SSF82784">
    <property type="entry name" value="OsmC-like"/>
    <property type="match status" value="1"/>
</dbReference>
<dbReference type="InterPro" id="IPR003718">
    <property type="entry name" value="OsmC/Ohr_fam"/>
</dbReference>
<dbReference type="RefSeq" id="WP_323577674.1">
    <property type="nucleotide sequence ID" value="NZ_JAYGJQ010000002.1"/>
</dbReference>
<dbReference type="NCBIfam" id="TIGR00702">
    <property type="entry name" value="YcaO-type kinase domain"/>
    <property type="match status" value="1"/>
</dbReference>
<comment type="caution">
    <text evidence="2">The sequence shown here is derived from an EMBL/GenBank/DDBJ whole genome shotgun (WGS) entry which is preliminary data.</text>
</comment>
<evidence type="ECO:0000259" key="1">
    <source>
        <dbReference type="PROSITE" id="PS51664"/>
    </source>
</evidence>
<dbReference type="InterPro" id="IPR015946">
    <property type="entry name" value="KH_dom-like_a/b"/>
</dbReference>